<feature type="transmembrane region" description="Helical" evidence="5">
    <location>
        <begin position="49"/>
        <end position="67"/>
    </location>
</feature>
<feature type="transmembrane region" description="Helical" evidence="5">
    <location>
        <begin position="276"/>
        <end position="295"/>
    </location>
</feature>
<sequence>MESRTGYVRYTDTLPIGIVMRASSSKLIVRLFPFLTWARPTRRQNRADAIAGITVGLVLIPQALAYAQLAGMPPVTGLYAALLPGIVGALFGSSSLLAVGPVALTSLLTFAALQPLAEAGSPEWVVMAIWLALYSGLMQFLMGAFRMGILANLISNAVVQGFVNAAAVIIIVSQIPALLGFDTGAGGNWLSTLWQEWQHAPWRLVATAGFGLGGVAALLLLGKLTARLPAVMVVTLIGIAGSYLLGFGELGGSVIGPVGSGLPQPSLPLTLSVDQHLALLLPAAIIALISFTEAMSSCRTMSRITGEPWDRNQELIGQGLAKMASGFSGAFPVSGSFSRTALNAYSGAKTARASLIASLLVLISLFGFTELLYHLPTAILAAIIIVPVTRLIDVRSLTRLSRENPKDGMVALVTLVVTLVTVPNLYWGILAGIAASLLAFLHHHAVPRIIELGVHESGGFRDRHLYQLPPIAEGVLGVRMDASLTYLTAPVLERSIRKRVDAAPDLRTVLISASSLNQVDSTGLDTLQDIWSFLDARGITLYLSGPKLPLREALSRTGLAQLIKEENIFATDAKAIEALT</sequence>
<feature type="transmembrane region" description="Helical" evidence="5">
    <location>
        <begin position="124"/>
        <end position="145"/>
    </location>
</feature>
<evidence type="ECO:0000256" key="4">
    <source>
        <dbReference type="ARBA" id="ARBA00023136"/>
    </source>
</evidence>
<keyword evidence="3 5" id="KW-1133">Transmembrane helix</keyword>
<feature type="transmembrane region" description="Helical" evidence="5">
    <location>
        <begin position="79"/>
        <end position="104"/>
    </location>
</feature>
<dbReference type="PANTHER" id="PTHR11814">
    <property type="entry name" value="SULFATE TRANSPORTER"/>
    <property type="match status" value="1"/>
</dbReference>
<evidence type="ECO:0000313" key="8">
    <source>
        <dbReference type="Proteomes" id="UP000193100"/>
    </source>
</evidence>
<feature type="transmembrane region" description="Helical" evidence="5">
    <location>
        <begin position="157"/>
        <end position="181"/>
    </location>
</feature>
<evidence type="ECO:0000256" key="2">
    <source>
        <dbReference type="ARBA" id="ARBA00022692"/>
    </source>
</evidence>
<gene>
    <name evidence="7" type="ORF">MARSALSMR5_03767</name>
</gene>
<evidence type="ECO:0000313" key="7">
    <source>
        <dbReference type="EMBL" id="ARM85787.1"/>
    </source>
</evidence>
<reference evidence="7 8" key="1">
    <citation type="submission" date="2017-04" db="EMBL/GenBank/DDBJ databases">
        <title>Genome Sequence of Marinobacter salarius strain SMR5 Isolated from a culture of the Diatom Skeletonema marinoi.</title>
        <authorList>
            <person name="Topel M."/>
            <person name="Pinder M.I.M."/>
            <person name="Johansson O.N."/>
            <person name="Kourtchenko O."/>
            <person name="Godhe A."/>
            <person name="Clarke A.K."/>
        </authorList>
    </citation>
    <scope>NUCLEOTIDE SEQUENCE [LARGE SCALE GENOMIC DNA]</scope>
    <source>
        <strain evidence="7 8">SMR5</strain>
    </source>
</reference>
<dbReference type="InterPro" id="IPR002645">
    <property type="entry name" value="STAS_dom"/>
</dbReference>
<dbReference type="InterPro" id="IPR036513">
    <property type="entry name" value="STAS_dom_sf"/>
</dbReference>
<dbReference type="AlphaFoldDB" id="A0A1W6KEG7"/>
<dbReference type="InterPro" id="IPR011547">
    <property type="entry name" value="SLC26A/SulP_dom"/>
</dbReference>
<dbReference type="Pfam" id="PF00916">
    <property type="entry name" value="Sulfate_transp"/>
    <property type="match status" value="1"/>
</dbReference>
<dbReference type="InterPro" id="IPR001902">
    <property type="entry name" value="SLC26A/SulP_fam"/>
</dbReference>
<feature type="transmembrane region" description="Helical" evidence="5">
    <location>
        <begin position="201"/>
        <end position="221"/>
    </location>
</feature>
<organism evidence="7 8">
    <name type="scientific">Marinobacter salarius</name>
    <dbReference type="NCBI Taxonomy" id="1420917"/>
    <lineage>
        <taxon>Bacteria</taxon>
        <taxon>Pseudomonadati</taxon>
        <taxon>Pseudomonadota</taxon>
        <taxon>Gammaproteobacteria</taxon>
        <taxon>Pseudomonadales</taxon>
        <taxon>Marinobacteraceae</taxon>
        <taxon>Marinobacter</taxon>
    </lineage>
</organism>
<dbReference type="EMBL" id="CP020931">
    <property type="protein sequence ID" value="ARM85787.1"/>
    <property type="molecule type" value="Genomic_DNA"/>
</dbReference>
<dbReference type="STRING" id="1420917.AU15_13985"/>
<feature type="domain" description="STAS" evidence="6">
    <location>
        <begin position="473"/>
        <end position="579"/>
    </location>
</feature>
<feature type="transmembrane region" description="Helical" evidence="5">
    <location>
        <begin position="353"/>
        <end position="373"/>
    </location>
</feature>
<feature type="transmembrane region" description="Helical" evidence="5">
    <location>
        <begin position="233"/>
        <end position="256"/>
    </location>
</feature>
<dbReference type="GO" id="GO:0016020">
    <property type="term" value="C:membrane"/>
    <property type="evidence" value="ECO:0007669"/>
    <property type="project" value="UniProtKB-SubCell"/>
</dbReference>
<dbReference type="PROSITE" id="PS50801">
    <property type="entry name" value="STAS"/>
    <property type="match status" value="1"/>
</dbReference>
<dbReference type="Gene3D" id="3.30.750.24">
    <property type="entry name" value="STAS domain"/>
    <property type="match status" value="1"/>
</dbReference>
<dbReference type="CDD" id="cd07042">
    <property type="entry name" value="STAS_SulP_like_sulfate_transporter"/>
    <property type="match status" value="1"/>
</dbReference>
<feature type="transmembrane region" description="Helical" evidence="5">
    <location>
        <begin position="379"/>
        <end position="398"/>
    </location>
</feature>
<accession>A0A1W6KEG7</accession>
<name>A0A1W6KEG7_9GAMM</name>
<evidence type="ECO:0000256" key="3">
    <source>
        <dbReference type="ARBA" id="ARBA00022989"/>
    </source>
</evidence>
<proteinExistence type="predicted"/>
<dbReference type="Pfam" id="PF01740">
    <property type="entry name" value="STAS"/>
    <property type="match status" value="1"/>
</dbReference>
<comment type="subcellular location">
    <subcellularLocation>
        <location evidence="1">Membrane</location>
        <topology evidence="1">Multi-pass membrane protein</topology>
    </subcellularLocation>
</comment>
<dbReference type="Proteomes" id="UP000193100">
    <property type="component" value="Chromosome"/>
</dbReference>
<keyword evidence="2 5" id="KW-0812">Transmembrane</keyword>
<dbReference type="GO" id="GO:0055085">
    <property type="term" value="P:transmembrane transport"/>
    <property type="evidence" value="ECO:0007669"/>
    <property type="project" value="InterPro"/>
</dbReference>
<dbReference type="SUPFAM" id="SSF52091">
    <property type="entry name" value="SpoIIaa-like"/>
    <property type="match status" value="1"/>
</dbReference>
<evidence type="ECO:0000256" key="5">
    <source>
        <dbReference type="SAM" id="Phobius"/>
    </source>
</evidence>
<feature type="transmembrane region" description="Helical" evidence="5">
    <location>
        <begin position="410"/>
        <end position="441"/>
    </location>
</feature>
<evidence type="ECO:0000259" key="6">
    <source>
        <dbReference type="PROSITE" id="PS50801"/>
    </source>
</evidence>
<keyword evidence="4 5" id="KW-0472">Membrane</keyword>
<protein>
    <submittedName>
        <fullName evidence="7">Putative sulfate transporter</fullName>
    </submittedName>
</protein>
<evidence type="ECO:0000256" key="1">
    <source>
        <dbReference type="ARBA" id="ARBA00004141"/>
    </source>
</evidence>